<feature type="transmembrane region" description="Helical" evidence="1">
    <location>
        <begin position="51"/>
        <end position="72"/>
    </location>
</feature>
<sequence>MDFLSTEDQKAIYIQNCIHILSATILYYDHAMTLPAEISHVWSRHRIGTQFLFLLNRYFTFFVNIVVTVFSFHDFPPARCRIFVIFRELSLIASTGIVSFLLMLRIYAICGCNPKVLFSLIATGIGLSGIICWALVTSKSNITQIAPGCHIADSAFTGISKSLSNANSGSMTIDIQEPQALGKSCLAWISWFSSSPCTSRTRLGTCSRDGGAFRMRWRFSSYATFAAAEAFSSSVMALANLGNILTFYFARASLHVSEAILRAYSSKWQPLLKGTLSTFASNISVTLMSRLMLNLYENNDRSAAEESLELSAVALSGVSGHLA</sequence>
<name>A0A5C3MQ29_9AGAM</name>
<protein>
    <recommendedName>
        <fullName evidence="2">DUF6533 domain-containing protein</fullName>
    </recommendedName>
</protein>
<reference evidence="3 4" key="1">
    <citation type="journal article" date="2019" name="Nat. Ecol. Evol.">
        <title>Megaphylogeny resolves global patterns of mushroom evolution.</title>
        <authorList>
            <person name="Varga T."/>
            <person name="Krizsan K."/>
            <person name="Foldi C."/>
            <person name="Dima B."/>
            <person name="Sanchez-Garcia M."/>
            <person name="Sanchez-Ramirez S."/>
            <person name="Szollosi G.J."/>
            <person name="Szarkandi J.G."/>
            <person name="Papp V."/>
            <person name="Albert L."/>
            <person name="Andreopoulos W."/>
            <person name="Angelini C."/>
            <person name="Antonin V."/>
            <person name="Barry K.W."/>
            <person name="Bougher N.L."/>
            <person name="Buchanan P."/>
            <person name="Buyck B."/>
            <person name="Bense V."/>
            <person name="Catcheside P."/>
            <person name="Chovatia M."/>
            <person name="Cooper J."/>
            <person name="Damon W."/>
            <person name="Desjardin D."/>
            <person name="Finy P."/>
            <person name="Geml J."/>
            <person name="Haridas S."/>
            <person name="Hughes K."/>
            <person name="Justo A."/>
            <person name="Karasinski D."/>
            <person name="Kautmanova I."/>
            <person name="Kiss B."/>
            <person name="Kocsube S."/>
            <person name="Kotiranta H."/>
            <person name="LaButti K.M."/>
            <person name="Lechner B.E."/>
            <person name="Liimatainen K."/>
            <person name="Lipzen A."/>
            <person name="Lukacs Z."/>
            <person name="Mihaltcheva S."/>
            <person name="Morgado L.N."/>
            <person name="Niskanen T."/>
            <person name="Noordeloos M.E."/>
            <person name="Ohm R.A."/>
            <person name="Ortiz-Santana B."/>
            <person name="Ovrebo C."/>
            <person name="Racz N."/>
            <person name="Riley R."/>
            <person name="Savchenko A."/>
            <person name="Shiryaev A."/>
            <person name="Soop K."/>
            <person name="Spirin V."/>
            <person name="Szebenyi C."/>
            <person name="Tomsovsky M."/>
            <person name="Tulloss R.E."/>
            <person name="Uehling J."/>
            <person name="Grigoriev I.V."/>
            <person name="Vagvolgyi C."/>
            <person name="Papp T."/>
            <person name="Martin F.M."/>
            <person name="Miettinen O."/>
            <person name="Hibbett D.S."/>
            <person name="Nagy L.G."/>
        </authorList>
    </citation>
    <scope>NUCLEOTIDE SEQUENCE [LARGE SCALE GENOMIC DNA]</scope>
    <source>
        <strain evidence="3 4">OMC1185</strain>
    </source>
</reference>
<evidence type="ECO:0000256" key="1">
    <source>
        <dbReference type="SAM" id="Phobius"/>
    </source>
</evidence>
<dbReference type="Proteomes" id="UP000305948">
    <property type="component" value="Unassembled WGS sequence"/>
</dbReference>
<feature type="domain" description="DUF6533" evidence="2">
    <location>
        <begin position="21"/>
        <end position="62"/>
    </location>
</feature>
<keyword evidence="1" id="KW-0472">Membrane</keyword>
<dbReference type="Pfam" id="PF20151">
    <property type="entry name" value="DUF6533"/>
    <property type="match status" value="1"/>
</dbReference>
<dbReference type="AlphaFoldDB" id="A0A5C3MQ29"/>
<keyword evidence="1" id="KW-1133">Transmembrane helix</keyword>
<keyword evidence="4" id="KW-1185">Reference proteome</keyword>
<gene>
    <name evidence="3" type="ORF">OE88DRAFT_1810978</name>
</gene>
<organism evidence="3 4">
    <name type="scientific">Heliocybe sulcata</name>
    <dbReference type="NCBI Taxonomy" id="5364"/>
    <lineage>
        <taxon>Eukaryota</taxon>
        <taxon>Fungi</taxon>
        <taxon>Dikarya</taxon>
        <taxon>Basidiomycota</taxon>
        <taxon>Agaricomycotina</taxon>
        <taxon>Agaricomycetes</taxon>
        <taxon>Gloeophyllales</taxon>
        <taxon>Gloeophyllaceae</taxon>
        <taxon>Heliocybe</taxon>
    </lineage>
</organism>
<proteinExistence type="predicted"/>
<evidence type="ECO:0000313" key="4">
    <source>
        <dbReference type="Proteomes" id="UP000305948"/>
    </source>
</evidence>
<dbReference type="EMBL" id="ML213523">
    <property type="protein sequence ID" value="TFK47502.1"/>
    <property type="molecule type" value="Genomic_DNA"/>
</dbReference>
<evidence type="ECO:0000313" key="3">
    <source>
        <dbReference type="EMBL" id="TFK47502.1"/>
    </source>
</evidence>
<keyword evidence="1" id="KW-0812">Transmembrane</keyword>
<accession>A0A5C3MQ29</accession>
<dbReference type="InterPro" id="IPR045340">
    <property type="entry name" value="DUF6533"/>
</dbReference>
<feature type="transmembrane region" description="Helical" evidence="1">
    <location>
        <begin position="84"/>
        <end position="104"/>
    </location>
</feature>
<feature type="transmembrane region" description="Helical" evidence="1">
    <location>
        <begin position="116"/>
        <end position="136"/>
    </location>
</feature>
<dbReference type="OrthoDB" id="2686513at2759"/>
<evidence type="ECO:0000259" key="2">
    <source>
        <dbReference type="Pfam" id="PF20151"/>
    </source>
</evidence>